<dbReference type="Proteomes" id="UP001078443">
    <property type="component" value="Unassembled WGS sequence"/>
</dbReference>
<dbReference type="EMBL" id="JAPQER010000001">
    <property type="protein sequence ID" value="MCY6483171.1"/>
    <property type="molecule type" value="Genomic_DNA"/>
</dbReference>
<evidence type="ECO:0000313" key="2">
    <source>
        <dbReference type="EMBL" id="MCY6483171.1"/>
    </source>
</evidence>
<feature type="domain" description="SipL SPOCS" evidence="1">
    <location>
        <begin position="43"/>
        <end position="136"/>
    </location>
</feature>
<gene>
    <name evidence="2" type="ORF">OW763_02225</name>
</gene>
<comment type="caution">
    <text evidence="2">The sequence shown here is derived from an EMBL/GenBank/DDBJ whole genome shotgun (WGS) entry which is preliminary data.</text>
</comment>
<proteinExistence type="predicted"/>
<evidence type="ECO:0000313" key="3">
    <source>
        <dbReference type="Proteomes" id="UP001078443"/>
    </source>
</evidence>
<name>A0ABT4CW01_9CLOT</name>
<dbReference type="InterPro" id="IPR024300">
    <property type="entry name" value="SipL_SPOCS_dom"/>
</dbReference>
<accession>A0ABT4CW01</accession>
<keyword evidence="3" id="KW-1185">Reference proteome</keyword>
<dbReference type="Pfam" id="PF12673">
    <property type="entry name" value="SipL"/>
    <property type="match status" value="1"/>
</dbReference>
<protein>
    <submittedName>
        <fullName evidence="2">DUF3794 domain-containing protein</fullName>
    </submittedName>
</protein>
<organism evidence="2 3">
    <name type="scientific">Clostridium aestuarii</name>
    <dbReference type="NCBI Taxonomy" id="338193"/>
    <lineage>
        <taxon>Bacteria</taxon>
        <taxon>Bacillati</taxon>
        <taxon>Bacillota</taxon>
        <taxon>Clostridia</taxon>
        <taxon>Eubacteriales</taxon>
        <taxon>Clostridiaceae</taxon>
        <taxon>Clostridium</taxon>
    </lineage>
</organism>
<reference evidence="2" key="1">
    <citation type="submission" date="2022-12" db="EMBL/GenBank/DDBJ databases">
        <authorList>
            <person name="Wang J."/>
        </authorList>
    </citation>
    <scope>NUCLEOTIDE SEQUENCE</scope>
    <source>
        <strain evidence="2">HY-45-18</strain>
    </source>
</reference>
<evidence type="ECO:0000259" key="1">
    <source>
        <dbReference type="Pfam" id="PF12673"/>
    </source>
</evidence>
<sequence length="160" mass="18286">MNVNSYGTIEISGISDNFPPYSNTFKQFHLQKILCVPNTKPNIHQILHANVNTKICNKYSISSSKAFSHEGQILKECNLVIHGIVLLKIEYVSCEIDHSVHAAEFKIPFSNYIVMNKCITYNSKILVSSYIEDVFIEQINKRKLFANILLLINSNYCKNN</sequence>
<dbReference type="RefSeq" id="WP_268039428.1">
    <property type="nucleotide sequence ID" value="NZ_JAPQER010000001.1"/>
</dbReference>